<gene>
    <name evidence="14" type="ORF">SNE40_013247</name>
</gene>
<evidence type="ECO:0000256" key="3">
    <source>
        <dbReference type="ARBA" id="ARBA00022552"/>
    </source>
</evidence>
<dbReference type="Pfam" id="PF24419">
    <property type="entry name" value="Cupin_NOL9"/>
    <property type="match status" value="1"/>
</dbReference>
<dbReference type="GO" id="GO:0005524">
    <property type="term" value="F:ATP binding"/>
    <property type="evidence" value="ECO:0007669"/>
    <property type="project" value="UniProtKB-KW"/>
</dbReference>
<sequence length="763" mass="86223">MIKIISRRNYIKQPFEMGKAVGRKSTRKLPIVSKIQKTKKQPPKKIDKKSTSTSKVEIIDFSVLPSSNVQKLNTFKSKVSVFKNFVDNGEESSEFKNDTKSLKLLENNNTFSFLSEKLSEHRNKQLLDNVCKTEIIVVETDVNKMKVPSNSDNDLSKTINTNSDDDDYEPNMDVHMSYENLELSDNENTQNGYTSDGNVNKPEFILSRKGHRSLLILTHPAELCFKGKAKIRSLLGSCKILGYEIKPGNNFVDVFSPNSNSFLTIKTVSGEPKNTVANVVTAEKLNESSLNQLLADVNELINEDCVVLILDKLISPINFESSTVPQVKNLFHLDDPQAKYSLSRMTDCNSLWVSASREYDTAIYEWTNKIINGFKPIVMVVGGKNSGKSTLNRMLINCALNVSEVVSFLDCDVGQAEFTPSGIISLHHIYEPALGPPFTHQKNSEHMCFYGEINPSKGLTRYIKSVEFVHRSYRTLDTKLPLIVNTLGWNEGLGLKIIVDLIHMIKPTMIIQLDCEYDYKNFPPLTSDYLINTPGWLYNIPESMIDSETPPSNFDNQILYIMDSEVPTKYRFRFKADQYRELAMLAYFNSTLDNGTKLLNMEPYKIHFKDVVIHDCQHPGDNSQILYAFNASVVGLCEINMTTSYVKKESGLHFVKEMPVCPCYGLGIIRAVDVKKEHIYLVTPLPFEKLLNVNCLIKGAVHLPIDILSQQTESIDIAELPYLGSINKTIGSTSLINRSKMPRKQYLQKGNSSTQKIPKLGFK</sequence>
<evidence type="ECO:0000259" key="13">
    <source>
        <dbReference type="Pfam" id="PF25467"/>
    </source>
</evidence>
<dbReference type="PANTHER" id="PTHR12755:SF3">
    <property type="entry name" value="POLYNUCLEOTIDE 5'-HYDROXYL-KINASE NOL9"/>
    <property type="match status" value="1"/>
</dbReference>
<dbReference type="Gene3D" id="3.40.50.300">
    <property type="entry name" value="P-loop containing nucleotide triphosphate hydrolases"/>
    <property type="match status" value="1"/>
</dbReference>
<keyword evidence="4" id="KW-0808">Transferase</keyword>
<name>A0AAN8JLZ1_PATCE</name>
<keyword evidence="5" id="KW-0547">Nucleotide-binding</keyword>
<evidence type="ECO:0000256" key="5">
    <source>
        <dbReference type="ARBA" id="ARBA00022741"/>
    </source>
</evidence>
<dbReference type="EMBL" id="JAZGQO010000009">
    <property type="protein sequence ID" value="KAK6178458.1"/>
    <property type="molecule type" value="Genomic_DNA"/>
</dbReference>
<feature type="domain" description="NOL9 C-terminal" evidence="13">
    <location>
        <begin position="601"/>
        <end position="704"/>
    </location>
</feature>
<keyword evidence="3" id="KW-0698">rRNA processing</keyword>
<feature type="domain" description="NOL9 N-terminal" evidence="12">
    <location>
        <begin position="208"/>
        <end position="310"/>
    </location>
</feature>
<keyword evidence="15" id="KW-1185">Reference proteome</keyword>
<keyword evidence="8" id="KW-0539">Nucleus</keyword>
<dbReference type="GO" id="GO:0000448">
    <property type="term" value="P:cleavage in ITS2 between 5.8S rRNA and LSU-rRNA of tricistronic rRNA transcript (SSU-rRNA, 5.8S rRNA, LSU-rRNA)"/>
    <property type="evidence" value="ECO:0007669"/>
    <property type="project" value="TreeGrafter"/>
</dbReference>
<proteinExistence type="inferred from homology"/>
<evidence type="ECO:0000259" key="11">
    <source>
        <dbReference type="Pfam" id="PF16575"/>
    </source>
</evidence>
<dbReference type="AlphaFoldDB" id="A0AAN8JLZ1"/>
<dbReference type="InterPro" id="IPR027417">
    <property type="entry name" value="P-loop_NTPase"/>
</dbReference>
<accession>A0AAN8JLZ1</accession>
<dbReference type="GO" id="GO:0005730">
    <property type="term" value="C:nucleolus"/>
    <property type="evidence" value="ECO:0007669"/>
    <property type="project" value="UniProtKB-SubCell"/>
</dbReference>
<comment type="subcellular location">
    <subcellularLocation>
        <location evidence="1">Nucleus</location>
        <location evidence="1">Nucleolus</location>
    </subcellularLocation>
</comment>
<keyword evidence="7" id="KW-0067">ATP-binding</keyword>
<evidence type="ECO:0000256" key="1">
    <source>
        <dbReference type="ARBA" id="ARBA00004604"/>
    </source>
</evidence>
<dbReference type="InterPro" id="IPR045116">
    <property type="entry name" value="Clp1/Grc3"/>
</dbReference>
<dbReference type="InterPro" id="IPR057573">
    <property type="entry name" value="NOL9_N"/>
</dbReference>
<reference evidence="14 15" key="1">
    <citation type="submission" date="2024-01" db="EMBL/GenBank/DDBJ databases">
        <title>The genome of the rayed Mediterranean limpet Patella caerulea (Linnaeus, 1758).</title>
        <authorList>
            <person name="Anh-Thu Weber A."/>
            <person name="Halstead-Nussloch G."/>
        </authorList>
    </citation>
    <scope>NUCLEOTIDE SEQUENCE [LARGE SCALE GENOMIC DNA]</scope>
    <source>
        <strain evidence="14">AATW-2023a</strain>
        <tissue evidence="14">Whole specimen</tissue>
    </source>
</reference>
<evidence type="ECO:0000313" key="15">
    <source>
        <dbReference type="Proteomes" id="UP001347796"/>
    </source>
</evidence>
<dbReference type="Pfam" id="PF16575">
    <property type="entry name" value="CLP1_P"/>
    <property type="match status" value="1"/>
</dbReference>
<feature type="compositionally biased region" description="Polar residues" evidence="10">
    <location>
        <begin position="148"/>
        <end position="162"/>
    </location>
</feature>
<evidence type="ECO:0000313" key="14">
    <source>
        <dbReference type="EMBL" id="KAK6178458.1"/>
    </source>
</evidence>
<comment type="similarity">
    <text evidence="2">Belongs to the Clp1 family. NOL9/GRC3 subfamily.</text>
</comment>
<dbReference type="PANTHER" id="PTHR12755">
    <property type="entry name" value="CLEAVAGE/POLYADENYLATION FACTOR IA SUBUNIT CLP1P"/>
    <property type="match status" value="1"/>
</dbReference>
<evidence type="ECO:0000256" key="9">
    <source>
        <dbReference type="ARBA" id="ARBA00071212"/>
    </source>
</evidence>
<dbReference type="Pfam" id="PF25467">
    <property type="entry name" value="NOL9_C"/>
    <property type="match status" value="1"/>
</dbReference>
<protein>
    <recommendedName>
        <fullName evidence="9">Polynucleotide 5'-hydroxyl-kinase NOL9</fullName>
    </recommendedName>
</protein>
<evidence type="ECO:0000256" key="2">
    <source>
        <dbReference type="ARBA" id="ARBA00011003"/>
    </source>
</evidence>
<keyword evidence="6" id="KW-0418">Kinase</keyword>
<evidence type="ECO:0000256" key="4">
    <source>
        <dbReference type="ARBA" id="ARBA00022679"/>
    </source>
</evidence>
<comment type="caution">
    <text evidence="14">The sequence shown here is derived from an EMBL/GenBank/DDBJ whole genome shotgun (WGS) entry which is preliminary data.</text>
</comment>
<feature type="region of interest" description="Disordered" evidence="10">
    <location>
        <begin position="148"/>
        <end position="170"/>
    </location>
</feature>
<dbReference type="InterPro" id="IPR057570">
    <property type="entry name" value="NOL9_C"/>
</dbReference>
<dbReference type="InterPro" id="IPR032319">
    <property type="entry name" value="CLP1_P"/>
</dbReference>
<organism evidence="14 15">
    <name type="scientific">Patella caerulea</name>
    <name type="common">Rayed Mediterranean limpet</name>
    <dbReference type="NCBI Taxonomy" id="87958"/>
    <lineage>
        <taxon>Eukaryota</taxon>
        <taxon>Metazoa</taxon>
        <taxon>Spiralia</taxon>
        <taxon>Lophotrochozoa</taxon>
        <taxon>Mollusca</taxon>
        <taxon>Gastropoda</taxon>
        <taxon>Patellogastropoda</taxon>
        <taxon>Patelloidea</taxon>
        <taxon>Patellidae</taxon>
        <taxon>Patella</taxon>
    </lineage>
</organism>
<dbReference type="GO" id="GO:0051731">
    <property type="term" value="F:polynucleotide 5'-hydroxyl-kinase activity"/>
    <property type="evidence" value="ECO:0007669"/>
    <property type="project" value="InterPro"/>
</dbReference>
<evidence type="ECO:0000256" key="10">
    <source>
        <dbReference type="SAM" id="MobiDB-lite"/>
    </source>
</evidence>
<evidence type="ECO:0000256" key="6">
    <source>
        <dbReference type="ARBA" id="ARBA00022777"/>
    </source>
</evidence>
<evidence type="ECO:0000259" key="12">
    <source>
        <dbReference type="Pfam" id="PF24419"/>
    </source>
</evidence>
<evidence type="ECO:0000256" key="7">
    <source>
        <dbReference type="ARBA" id="ARBA00022840"/>
    </source>
</evidence>
<dbReference type="Proteomes" id="UP001347796">
    <property type="component" value="Unassembled WGS sequence"/>
</dbReference>
<evidence type="ECO:0000256" key="8">
    <source>
        <dbReference type="ARBA" id="ARBA00023242"/>
    </source>
</evidence>
<feature type="domain" description="Clp1 P-loop" evidence="11">
    <location>
        <begin position="382"/>
        <end position="522"/>
    </location>
</feature>